<evidence type="ECO:0000313" key="1">
    <source>
        <dbReference type="EMBL" id="GIY20181.1"/>
    </source>
</evidence>
<name>A0AAV4RHI5_CAEEX</name>
<sequence length="100" mass="11166">MIHRAGSSETDNIHQNNSFFKFLPSLMITSSLTYGARESGLRIFGLDEPVEKAPPKKATFIKTSACLLEKNHPNKRHLEDLFSPTINTVAVWLPINEQGA</sequence>
<keyword evidence="2" id="KW-1185">Reference proteome</keyword>
<comment type="caution">
    <text evidence="1">The sequence shown here is derived from an EMBL/GenBank/DDBJ whole genome shotgun (WGS) entry which is preliminary data.</text>
</comment>
<dbReference type="AlphaFoldDB" id="A0AAV4RHI5"/>
<accession>A0AAV4RHI5</accession>
<proteinExistence type="predicted"/>
<dbReference type="Proteomes" id="UP001054945">
    <property type="component" value="Unassembled WGS sequence"/>
</dbReference>
<dbReference type="EMBL" id="BPLR01007848">
    <property type="protein sequence ID" value="GIY20181.1"/>
    <property type="molecule type" value="Genomic_DNA"/>
</dbReference>
<evidence type="ECO:0000313" key="2">
    <source>
        <dbReference type="Proteomes" id="UP001054945"/>
    </source>
</evidence>
<gene>
    <name evidence="1" type="ORF">CEXT_455941</name>
</gene>
<protein>
    <submittedName>
        <fullName evidence="1">Uncharacterized protein</fullName>
    </submittedName>
</protein>
<organism evidence="1 2">
    <name type="scientific">Caerostris extrusa</name>
    <name type="common">Bark spider</name>
    <name type="synonym">Caerostris bankana</name>
    <dbReference type="NCBI Taxonomy" id="172846"/>
    <lineage>
        <taxon>Eukaryota</taxon>
        <taxon>Metazoa</taxon>
        <taxon>Ecdysozoa</taxon>
        <taxon>Arthropoda</taxon>
        <taxon>Chelicerata</taxon>
        <taxon>Arachnida</taxon>
        <taxon>Araneae</taxon>
        <taxon>Araneomorphae</taxon>
        <taxon>Entelegynae</taxon>
        <taxon>Araneoidea</taxon>
        <taxon>Araneidae</taxon>
        <taxon>Caerostris</taxon>
    </lineage>
</organism>
<reference evidence="1 2" key="1">
    <citation type="submission" date="2021-06" db="EMBL/GenBank/DDBJ databases">
        <title>Caerostris extrusa draft genome.</title>
        <authorList>
            <person name="Kono N."/>
            <person name="Arakawa K."/>
        </authorList>
    </citation>
    <scope>NUCLEOTIDE SEQUENCE [LARGE SCALE GENOMIC DNA]</scope>
</reference>